<proteinExistence type="predicted"/>
<dbReference type="GO" id="GO:0005856">
    <property type="term" value="C:cytoskeleton"/>
    <property type="evidence" value="ECO:0007669"/>
    <property type="project" value="TreeGrafter"/>
</dbReference>
<evidence type="ECO:0000259" key="3">
    <source>
        <dbReference type="Pfam" id="PF21771"/>
    </source>
</evidence>
<accession>A0A8S1P0C5</accession>
<feature type="domain" description="Cilia- and flagella-associated protein 58 central coiled coil" evidence="3">
    <location>
        <begin position="366"/>
        <end position="667"/>
    </location>
</feature>
<reference evidence="4" key="1">
    <citation type="submission" date="2021-01" db="EMBL/GenBank/DDBJ databases">
        <authorList>
            <consortium name="Genoscope - CEA"/>
            <person name="William W."/>
        </authorList>
    </citation>
    <scope>NUCLEOTIDE SEQUENCE</scope>
</reference>
<evidence type="ECO:0000256" key="1">
    <source>
        <dbReference type="ARBA" id="ARBA00023054"/>
    </source>
</evidence>
<dbReference type="EMBL" id="CAJJDM010000105">
    <property type="protein sequence ID" value="CAD8096791.1"/>
    <property type="molecule type" value="Genomic_DNA"/>
</dbReference>
<gene>
    <name evidence="4" type="ORF">PPRIM_AZ9-3.1.T1020104</name>
</gene>
<sequence length="865" mass="103310">MQNQVDLDIDTGQFDTMERDFQEVLKDLGTDQNLEKFRSEFDKLYRSLKIIHENQRRLISKCREYNAEISQNASKIQTVLKMTADDSAAIQQLKTQLEKAYKVLEIQQEREEKHKQKIKIQENEIKQLNQTIEQSKALNSGQTTTVHELLQRKQELLKEKEILQIQVFGTRSENQSITDRIKSLETSKESVMKEYKILQQQKSEFEERLQKDEDAKNVTQAELEKIKKDFDSLKEDEKQLGNEKKKLKSEIEKVTLQNSVKTKEIENFKSEKNRVDKELRDTKEKLDSVEKINEQIEEKIKDTRLQIELFETEIAQLHQKINEGEEKKKKMTELVKEQEELEQKIEEEKLLANNGLNQLEDEIQVERKQAQDDRQVIEDLRRARNILQKEIDRCDNNNKKIEEDFIAKQKYLSEKQNELGGLQKKIDYLNKKIANVERETEQQCLQFSQAQTKYFHSLDEIKLKDSLISEFQKKNIETEAKLKQQQNLYETVRSDRNLYSKNYTEKQQEIEKMRRSYKIVNHQISQLKEEIEAKGNALAKEHLEHKKKDKTIEEQSRVLEKYKTDIDEKAEKINKYIKRVDKLQFTIKDEEQQIQNLKEEFELVVAERDILSTQLIRRISETNLLYEKIKINESTLKKGEQQYRERLGDIQMLKEKIADYKREIKVFKREADTIKDLEGDIHNLTKELTEEKLKAKALTEELENPMNVHRWRKLEATDSENYELMTKIHSLQKRLIQKTEEVVIKEKVVEEKEKELKALKDEMKRKPGLEDQAMIPYYQDSLRQKEEQMKAMDQELSMYQSHINEYKLEIDRINKELQRVKQKYFNQKKREQQQRDLRIQEEQGQSIQVILPEKKFVGGGFALQK</sequence>
<comment type="caution">
    <text evidence="4">The sequence shown here is derived from an EMBL/GenBank/DDBJ whole genome shotgun (WGS) entry which is preliminary data.</text>
</comment>
<name>A0A8S1P0C5_PARPR</name>
<evidence type="ECO:0000313" key="5">
    <source>
        <dbReference type="Proteomes" id="UP000688137"/>
    </source>
</evidence>
<dbReference type="InterPro" id="IPR049270">
    <property type="entry name" value="CFAP58_CC"/>
</dbReference>
<dbReference type="PANTHER" id="PTHR32083:SF0">
    <property type="entry name" value="CILIA AND FLAGELLA-ASSOCIATED PROTEIN 58"/>
    <property type="match status" value="1"/>
</dbReference>
<protein>
    <recommendedName>
        <fullName evidence="3">Cilia- and flagella-associated protein 58 central coiled coil domain-containing protein</fullName>
    </recommendedName>
</protein>
<keyword evidence="1 2" id="KW-0175">Coiled coil</keyword>
<feature type="coiled-coil region" evidence="2">
    <location>
        <begin position="742"/>
        <end position="834"/>
    </location>
</feature>
<dbReference type="Pfam" id="PF21771">
    <property type="entry name" value="CFAP58_CC"/>
    <property type="match status" value="1"/>
</dbReference>
<dbReference type="Proteomes" id="UP000688137">
    <property type="component" value="Unassembled WGS sequence"/>
</dbReference>
<feature type="coiled-coil region" evidence="2">
    <location>
        <begin position="468"/>
        <end position="607"/>
    </location>
</feature>
<organism evidence="4 5">
    <name type="scientific">Paramecium primaurelia</name>
    <dbReference type="NCBI Taxonomy" id="5886"/>
    <lineage>
        <taxon>Eukaryota</taxon>
        <taxon>Sar</taxon>
        <taxon>Alveolata</taxon>
        <taxon>Ciliophora</taxon>
        <taxon>Intramacronucleata</taxon>
        <taxon>Oligohymenophorea</taxon>
        <taxon>Peniculida</taxon>
        <taxon>Parameciidae</taxon>
        <taxon>Paramecium</taxon>
    </lineage>
</organism>
<feature type="coiled-coil region" evidence="2">
    <location>
        <begin position="650"/>
        <end position="701"/>
    </location>
</feature>
<dbReference type="OMA" id="CKSHITE"/>
<evidence type="ECO:0000313" key="4">
    <source>
        <dbReference type="EMBL" id="CAD8096791.1"/>
    </source>
</evidence>
<dbReference type="PANTHER" id="PTHR32083">
    <property type="entry name" value="CILIA AND FLAGELLA-ASSOCIATED PROTEIN 58-RELATED"/>
    <property type="match status" value="1"/>
</dbReference>
<feature type="coiled-coil region" evidence="2">
    <location>
        <begin position="90"/>
        <end position="439"/>
    </location>
</feature>
<dbReference type="AlphaFoldDB" id="A0A8S1P0C5"/>
<keyword evidence="5" id="KW-1185">Reference proteome</keyword>
<evidence type="ECO:0000256" key="2">
    <source>
        <dbReference type="SAM" id="Coils"/>
    </source>
</evidence>